<proteinExistence type="predicted"/>
<dbReference type="PROSITE" id="PS50893">
    <property type="entry name" value="ABC_TRANSPORTER_2"/>
    <property type="match status" value="1"/>
</dbReference>
<name>A0ABW5BWQ7_9BACI</name>
<reference evidence="6" key="1">
    <citation type="journal article" date="2019" name="Int. J. Syst. Evol. Microbiol.">
        <title>The Global Catalogue of Microorganisms (GCM) 10K type strain sequencing project: providing services to taxonomists for standard genome sequencing and annotation.</title>
        <authorList>
            <consortium name="The Broad Institute Genomics Platform"/>
            <consortium name="The Broad Institute Genome Sequencing Center for Infectious Disease"/>
            <person name="Wu L."/>
            <person name="Ma J."/>
        </authorList>
    </citation>
    <scope>NUCLEOTIDE SEQUENCE [LARGE SCALE GENOMIC DNA]</scope>
    <source>
        <strain evidence="6">CGMCC 1.15474</strain>
    </source>
</reference>
<evidence type="ECO:0000256" key="2">
    <source>
        <dbReference type="ARBA" id="ARBA00022741"/>
    </source>
</evidence>
<dbReference type="CDD" id="cd03293">
    <property type="entry name" value="ABC_NrtD_SsuB_transporters"/>
    <property type="match status" value="1"/>
</dbReference>
<dbReference type="Proteomes" id="UP001597318">
    <property type="component" value="Unassembled WGS sequence"/>
</dbReference>
<evidence type="ECO:0000256" key="1">
    <source>
        <dbReference type="ARBA" id="ARBA00022448"/>
    </source>
</evidence>
<gene>
    <name evidence="5" type="ORF">ACFSKK_06000</name>
</gene>
<dbReference type="RefSeq" id="WP_247341175.1">
    <property type="nucleotide sequence ID" value="NZ_CP095550.1"/>
</dbReference>
<dbReference type="GO" id="GO:0005524">
    <property type="term" value="F:ATP binding"/>
    <property type="evidence" value="ECO:0007669"/>
    <property type="project" value="UniProtKB-KW"/>
</dbReference>
<dbReference type="EMBL" id="JBHUIK010000001">
    <property type="protein sequence ID" value="MFD2213266.1"/>
    <property type="molecule type" value="Genomic_DNA"/>
</dbReference>
<dbReference type="PANTHER" id="PTHR42788">
    <property type="entry name" value="TAURINE IMPORT ATP-BINDING PROTEIN-RELATED"/>
    <property type="match status" value="1"/>
</dbReference>
<feature type="domain" description="ABC transporter" evidence="4">
    <location>
        <begin position="6"/>
        <end position="237"/>
    </location>
</feature>
<evidence type="ECO:0000313" key="6">
    <source>
        <dbReference type="Proteomes" id="UP001597318"/>
    </source>
</evidence>
<evidence type="ECO:0000256" key="3">
    <source>
        <dbReference type="ARBA" id="ARBA00022840"/>
    </source>
</evidence>
<dbReference type="InterPro" id="IPR050166">
    <property type="entry name" value="ABC_transporter_ATP-bind"/>
</dbReference>
<keyword evidence="1" id="KW-0813">Transport</keyword>
<protein>
    <submittedName>
        <fullName evidence="5">ABC transporter ATP-binding protein</fullName>
    </submittedName>
</protein>
<accession>A0ABW5BWQ7</accession>
<dbReference type="PANTHER" id="PTHR42788:SF2">
    <property type="entry name" value="ABC TRANSPORTER ATP-BINDING PROTEIN"/>
    <property type="match status" value="1"/>
</dbReference>
<organism evidence="5 6">
    <name type="scientific">Metabacillus endolithicus</name>
    <dbReference type="NCBI Taxonomy" id="1535204"/>
    <lineage>
        <taxon>Bacteria</taxon>
        <taxon>Bacillati</taxon>
        <taxon>Bacillota</taxon>
        <taxon>Bacilli</taxon>
        <taxon>Bacillales</taxon>
        <taxon>Bacillaceae</taxon>
        <taxon>Metabacillus</taxon>
    </lineage>
</organism>
<dbReference type="InterPro" id="IPR003439">
    <property type="entry name" value="ABC_transporter-like_ATP-bd"/>
</dbReference>
<dbReference type="Gene3D" id="3.40.50.300">
    <property type="entry name" value="P-loop containing nucleotide triphosphate hydrolases"/>
    <property type="match status" value="1"/>
</dbReference>
<dbReference type="InterPro" id="IPR027417">
    <property type="entry name" value="P-loop_NTPase"/>
</dbReference>
<keyword evidence="6" id="KW-1185">Reference proteome</keyword>
<sequence>MNNAALEFKNISFQYGEHSNGTQVLKNMNLHIREGEFISIIGPSGSGKSTLFKLITGLEQPSEGEIFLRNRLAINRLGQVGYMPQQDLLLPWRTIMENAVLPLEIKGVKKHVALQKVSELLEEFGLKGAEDCYPGELSGGMRQRVSFLRTILSGSKILLLDEPFSALDAITRLSLQEWLLTQWQKRKETIVFITHDVNEALFLSDRILLFRETPATTLKEIIVPLERPRTLKDLNRPEVISLKDELLEDLRTRTKT</sequence>
<dbReference type="Pfam" id="PF00005">
    <property type="entry name" value="ABC_tran"/>
    <property type="match status" value="1"/>
</dbReference>
<dbReference type="SUPFAM" id="SSF52540">
    <property type="entry name" value="P-loop containing nucleoside triphosphate hydrolases"/>
    <property type="match status" value="1"/>
</dbReference>
<evidence type="ECO:0000259" key="4">
    <source>
        <dbReference type="PROSITE" id="PS50893"/>
    </source>
</evidence>
<comment type="caution">
    <text evidence="5">The sequence shown here is derived from an EMBL/GenBank/DDBJ whole genome shotgun (WGS) entry which is preliminary data.</text>
</comment>
<dbReference type="PROSITE" id="PS00211">
    <property type="entry name" value="ABC_TRANSPORTER_1"/>
    <property type="match status" value="1"/>
</dbReference>
<dbReference type="InterPro" id="IPR003593">
    <property type="entry name" value="AAA+_ATPase"/>
</dbReference>
<keyword evidence="3 5" id="KW-0067">ATP-binding</keyword>
<dbReference type="InterPro" id="IPR017871">
    <property type="entry name" value="ABC_transporter-like_CS"/>
</dbReference>
<keyword evidence="2" id="KW-0547">Nucleotide-binding</keyword>
<evidence type="ECO:0000313" key="5">
    <source>
        <dbReference type="EMBL" id="MFD2213266.1"/>
    </source>
</evidence>
<dbReference type="SMART" id="SM00382">
    <property type="entry name" value="AAA"/>
    <property type="match status" value="1"/>
</dbReference>